<name>A0A1G4S0C4_9CAUL</name>
<gene>
    <name evidence="1" type="ORF">SAMN02927928_2324</name>
</gene>
<evidence type="ECO:0008006" key="3">
    <source>
        <dbReference type="Google" id="ProtNLM"/>
    </source>
</evidence>
<evidence type="ECO:0000313" key="2">
    <source>
        <dbReference type="Proteomes" id="UP000199150"/>
    </source>
</evidence>
<dbReference type="OrthoDB" id="7186376at2"/>
<dbReference type="STRING" id="260084.SAMN02927928_2324"/>
<dbReference type="Proteomes" id="UP000199150">
    <property type="component" value="Unassembled WGS sequence"/>
</dbReference>
<sequence length="147" mass="16537">MFDLSSLDPFAGYWSGESVVGPNPWTKSGPNLGRWGFRFDDARKNLIFDYEQSGPDGSGFDGHGVFCADPDSEDLCGFWFDDRGFPPFHPLRGQWSDNRLILLNTTPRGQGRWTLHIENGVLNYLIEGRLSAEETYSAVLSGQYHLT</sequence>
<proteinExistence type="predicted"/>
<protein>
    <recommendedName>
        <fullName evidence="3">DUF1579 domain-containing protein</fullName>
    </recommendedName>
</protein>
<reference evidence="2" key="1">
    <citation type="submission" date="2016-10" db="EMBL/GenBank/DDBJ databases">
        <authorList>
            <person name="Varghese N."/>
            <person name="Submissions S."/>
        </authorList>
    </citation>
    <scope>NUCLEOTIDE SEQUENCE [LARGE SCALE GENOMIC DNA]</scope>
    <source>
        <strain evidence="2">CGMCC 1.3431</strain>
    </source>
</reference>
<evidence type="ECO:0000313" key="1">
    <source>
        <dbReference type="EMBL" id="SCW62742.1"/>
    </source>
</evidence>
<keyword evidence="2" id="KW-1185">Reference proteome</keyword>
<dbReference type="RefSeq" id="WP_090647956.1">
    <property type="nucleotide sequence ID" value="NZ_CBCRYE010000001.1"/>
</dbReference>
<accession>A0A1G4S0C4</accession>
<dbReference type="EMBL" id="FMTS01000003">
    <property type="protein sequence ID" value="SCW62742.1"/>
    <property type="molecule type" value="Genomic_DNA"/>
</dbReference>
<organism evidence="1 2">
    <name type="scientific">Asticcacaulis taihuensis</name>
    <dbReference type="NCBI Taxonomy" id="260084"/>
    <lineage>
        <taxon>Bacteria</taxon>
        <taxon>Pseudomonadati</taxon>
        <taxon>Pseudomonadota</taxon>
        <taxon>Alphaproteobacteria</taxon>
        <taxon>Caulobacterales</taxon>
        <taxon>Caulobacteraceae</taxon>
        <taxon>Asticcacaulis</taxon>
    </lineage>
</organism>
<dbReference type="AlphaFoldDB" id="A0A1G4S0C4"/>